<evidence type="ECO:0000313" key="2">
    <source>
        <dbReference type="EMBL" id="CAK0826038.1"/>
    </source>
</evidence>
<evidence type="ECO:0000256" key="1">
    <source>
        <dbReference type="SAM" id="MobiDB-lite"/>
    </source>
</evidence>
<feature type="compositionally biased region" description="Acidic residues" evidence="1">
    <location>
        <begin position="566"/>
        <end position="577"/>
    </location>
</feature>
<feature type="non-terminal residue" evidence="2">
    <location>
        <position position="577"/>
    </location>
</feature>
<name>A0ABN9S2Q2_9DINO</name>
<keyword evidence="3" id="KW-1185">Reference proteome</keyword>
<feature type="region of interest" description="Disordered" evidence="1">
    <location>
        <begin position="535"/>
        <end position="577"/>
    </location>
</feature>
<sequence length="577" mass="65823">MKTLGVTLELAGKTNQILADTDAQVSNQKLQYFTEKPIIKFDAPVFNEIADLPMYAFPPSNVSQRNKWALDCVLEWNGSSNDNDLTAVKTSANNFNGSTDWSDHWDGKYNDHVKGLIAKEMETGNYQNLPQPFGPSSSWQVAYTMQLAIVPAGDKWHIVKHLIFDELQKLVKVEAELARGSVYCHSWWSHNPYNTKKIFQKIFEGLGGFQVRHGKWAGDSDEKKPVDFSKIAAGCAFMRKMRPSSNNEGQFAEWVDIWTKKPESPILDWSEAECRSFLECCARGVSTARTIDFNFTTYKDLKPCFLDLVLKDKIATHTEHGILWVGISERGKSLRSRTHGFMVSNHWIATEKRDDMQPAVATAKFIDMFRGERNTVFKPCIFDDGKFYQLGADVVKALLYPAEVDALLYARWGGSGFDMYSCRQAVSQQFDSKLAKKFARKDKISDKDWQKLIMPSIDKEADEEDWVAFRRRFHTIVVTRDGIIHRNATKELVDVPVIHWSDGEEMDIFKPEDVQEMQRILAMKAEPHNGCEFDLTADTPERKRHKAEELECPGAPKKEKNTAEAELADEDADMERA</sequence>
<proteinExistence type="predicted"/>
<organism evidence="2 3">
    <name type="scientific">Prorocentrum cordatum</name>
    <dbReference type="NCBI Taxonomy" id="2364126"/>
    <lineage>
        <taxon>Eukaryota</taxon>
        <taxon>Sar</taxon>
        <taxon>Alveolata</taxon>
        <taxon>Dinophyceae</taxon>
        <taxon>Prorocentrales</taxon>
        <taxon>Prorocentraceae</taxon>
        <taxon>Prorocentrum</taxon>
    </lineage>
</organism>
<dbReference type="EMBL" id="CAUYUJ010009169">
    <property type="protein sequence ID" value="CAK0826038.1"/>
    <property type="molecule type" value="Genomic_DNA"/>
</dbReference>
<gene>
    <name evidence="2" type="ORF">PCOR1329_LOCUS26001</name>
</gene>
<comment type="caution">
    <text evidence="2">The sequence shown here is derived from an EMBL/GenBank/DDBJ whole genome shotgun (WGS) entry which is preliminary data.</text>
</comment>
<reference evidence="2" key="1">
    <citation type="submission" date="2023-10" db="EMBL/GenBank/DDBJ databases">
        <authorList>
            <person name="Chen Y."/>
            <person name="Shah S."/>
            <person name="Dougan E. K."/>
            <person name="Thang M."/>
            <person name="Chan C."/>
        </authorList>
    </citation>
    <scope>NUCLEOTIDE SEQUENCE [LARGE SCALE GENOMIC DNA]</scope>
</reference>
<protein>
    <submittedName>
        <fullName evidence="2">Uncharacterized protein</fullName>
    </submittedName>
</protein>
<dbReference type="Proteomes" id="UP001189429">
    <property type="component" value="Unassembled WGS sequence"/>
</dbReference>
<accession>A0ABN9S2Q2</accession>
<evidence type="ECO:0000313" key="3">
    <source>
        <dbReference type="Proteomes" id="UP001189429"/>
    </source>
</evidence>